<dbReference type="AlphaFoldDB" id="A0A4Q7XZR8"/>
<accession>A0A4Q7XZR8</accession>
<proteinExistence type="predicted"/>
<reference evidence="1 2" key="1">
    <citation type="submission" date="2019-02" db="EMBL/GenBank/DDBJ databases">
        <title>Genomic Encyclopedia of Archaeal and Bacterial Type Strains, Phase II (KMG-II): from individual species to whole genera.</title>
        <authorList>
            <person name="Goeker M."/>
        </authorList>
    </citation>
    <scope>NUCLEOTIDE SEQUENCE [LARGE SCALE GENOMIC DNA]</scope>
    <source>
        <strain evidence="1 2">DSM 18101</strain>
    </source>
</reference>
<name>A0A4Q7XZR8_9BACT</name>
<organism evidence="1 2">
    <name type="scientific">Edaphobacter modestus</name>
    <dbReference type="NCBI Taxonomy" id="388466"/>
    <lineage>
        <taxon>Bacteria</taxon>
        <taxon>Pseudomonadati</taxon>
        <taxon>Acidobacteriota</taxon>
        <taxon>Terriglobia</taxon>
        <taxon>Terriglobales</taxon>
        <taxon>Acidobacteriaceae</taxon>
        <taxon>Edaphobacter</taxon>
    </lineage>
</organism>
<keyword evidence="2" id="KW-1185">Reference proteome</keyword>
<gene>
    <name evidence="1" type="ORF">BDD14_6269</name>
</gene>
<dbReference type="EMBL" id="SHKW01000007">
    <property type="protein sequence ID" value="RZU29668.1"/>
    <property type="molecule type" value="Genomic_DNA"/>
</dbReference>
<dbReference type="Proteomes" id="UP000292958">
    <property type="component" value="Unassembled WGS sequence"/>
</dbReference>
<protein>
    <submittedName>
        <fullName evidence="1">Uncharacterized protein</fullName>
    </submittedName>
</protein>
<evidence type="ECO:0000313" key="1">
    <source>
        <dbReference type="EMBL" id="RZU29668.1"/>
    </source>
</evidence>
<comment type="caution">
    <text evidence="1">The sequence shown here is derived from an EMBL/GenBank/DDBJ whole genome shotgun (WGS) entry which is preliminary data.</text>
</comment>
<evidence type="ECO:0000313" key="2">
    <source>
        <dbReference type="Proteomes" id="UP000292958"/>
    </source>
</evidence>
<sequence>MASCIASLDDLSKMATSELLNAYKRGNGNPQYAPAGEMLADIENDLLDG</sequence>